<dbReference type="SUPFAM" id="SSF47005">
    <property type="entry name" value="Peripheral subunit-binding domain of 2-oxo acid dehydrogenase complex"/>
    <property type="match status" value="1"/>
</dbReference>
<evidence type="ECO:0000256" key="4">
    <source>
        <dbReference type="ARBA" id="ARBA00023315"/>
    </source>
</evidence>
<name>A0A5D0WL14_9FIRM</name>
<dbReference type="PANTHER" id="PTHR43178">
    <property type="entry name" value="DIHYDROLIPOAMIDE ACETYLTRANSFERASE COMPONENT OF PYRUVATE DEHYDROGENASE COMPLEX"/>
    <property type="match status" value="1"/>
</dbReference>
<dbReference type="RefSeq" id="WP_148637891.1">
    <property type="nucleotide sequence ID" value="NZ_VSLA01000025.1"/>
</dbReference>
<comment type="caution">
    <text evidence="8">The sequence shown here is derived from an EMBL/GenBank/DDBJ whole genome shotgun (WGS) entry which is preliminary data.</text>
</comment>
<dbReference type="PANTHER" id="PTHR43178:SF5">
    <property type="entry name" value="LIPOAMIDE ACYLTRANSFERASE COMPONENT OF BRANCHED-CHAIN ALPHA-KETO ACID DEHYDROGENASE COMPLEX, MITOCHONDRIAL"/>
    <property type="match status" value="1"/>
</dbReference>
<evidence type="ECO:0000256" key="6">
    <source>
        <dbReference type="SAM" id="MobiDB-lite"/>
    </source>
</evidence>
<dbReference type="Gene3D" id="4.10.320.10">
    <property type="entry name" value="E3-binding domain"/>
    <property type="match status" value="1"/>
</dbReference>
<feature type="compositionally biased region" description="Basic residues" evidence="6">
    <location>
        <begin position="305"/>
        <end position="315"/>
    </location>
</feature>
<feature type="domain" description="Peripheral subunit-binding (PSBD)" evidence="7">
    <location>
        <begin position="137"/>
        <end position="174"/>
    </location>
</feature>
<dbReference type="EMBL" id="VSLA01000025">
    <property type="protein sequence ID" value="TYC84368.1"/>
    <property type="molecule type" value="Genomic_DNA"/>
</dbReference>
<dbReference type="Pfam" id="PF02817">
    <property type="entry name" value="E3_binding"/>
    <property type="match status" value="1"/>
</dbReference>
<protein>
    <recommendedName>
        <fullName evidence="7">Peripheral subunit-binding (PSBD) domain-containing protein</fullName>
    </recommendedName>
</protein>
<keyword evidence="3" id="KW-0808">Transferase</keyword>
<dbReference type="InterPro" id="IPR023213">
    <property type="entry name" value="CAT-like_dom_sf"/>
</dbReference>
<gene>
    <name evidence="8" type="ORF">FXB42_11335</name>
</gene>
<dbReference type="SUPFAM" id="SSF52777">
    <property type="entry name" value="CoA-dependent acyltransferases"/>
    <property type="match status" value="1"/>
</dbReference>
<feature type="region of interest" description="Disordered" evidence="6">
    <location>
        <begin position="28"/>
        <end position="59"/>
    </location>
</feature>
<comment type="similarity">
    <text evidence="2">Belongs to the 2-oxoacid dehydrogenase family.</text>
</comment>
<dbReference type="InterPro" id="IPR001078">
    <property type="entry name" value="2-oxoacid_DH_actylTfrase"/>
</dbReference>
<accession>A0A5D0WL14</accession>
<feature type="compositionally biased region" description="Basic and acidic residues" evidence="6">
    <location>
        <begin position="316"/>
        <end position="325"/>
    </location>
</feature>
<dbReference type="InterPro" id="IPR050743">
    <property type="entry name" value="2-oxoacid_DH_E2_comp"/>
</dbReference>
<evidence type="ECO:0000259" key="7">
    <source>
        <dbReference type="PROSITE" id="PS51826"/>
    </source>
</evidence>
<proteinExistence type="inferred from homology"/>
<dbReference type="GO" id="GO:0005737">
    <property type="term" value="C:cytoplasm"/>
    <property type="evidence" value="ECO:0007669"/>
    <property type="project" value="TreeGrafter"/>
</dbReference>
<sequence>MMENEIILPKETLDMTIENSTNAETIKEATREHDQKSEQALSEVNADNEETGQTDVVAGKKMVDQEAERCDDSQQEENLEEKLTAAIEELERNLEETIKEGIKQQPTVAIQGIINDEMIEDPQEVMTESDPRVGKVRATPAARRIAREFKVDIEKATGTGPNGRVEVDDVKKLVVIQPGTFDYKSKEPVVIGTSLDKIAGNPRNLFTTPGKLEEIPVKKTKSRKKLSEMNQKVERVPNPELDFVPFVDANDIGLEEKDTDVVTKISELDFVPFVDLKAEPLREEIIVKPTPMHLLRENEQEALGKKNKKPRGLSRKKQEPEKKTEIKSEKVALPIASETADPEIRMDKSIAVDTQNPGSESAVVATEQSIASNEVLQAPAEQVSEVAKELPGEAEELVSNEVSRAKNNRIRSRIVRKYRIKCEEETAVISLTTEIDMTEIKDLRKKITKKIEEQAKYRCTYTDFLLLATSRALVKHPLLNARREDAIVVPQDYVNMGLTVESEEGLIVPVIKDTQTMSFVEIVKSRGDLLKAVKNKHLPPDQLAGSTFTISNLGMYGIREFTAIINPTNSAILSVGEVVQRIRIFQGEPVVRSVMKISLNLDQRVANGVDGAKFLQAIKADMENPSLLLF</sequence>
<evidence type="ECO:0000256" key="3">
    <source>
        <dbReference type="ARBA" id="ARBA00022679"/>
    </source>
</evidence>
<feature type="compositionally biased region" description="Basic and acidic residues" evidence="6">
    <location>
        <begin position="28"/>
        <end position="37"/>
    </location>
</feature>
<comment type="cofactor">
    <cofactor evidence="1">
        <name>(R)-lipoate</name>
        <dbReference type="ChEBI" id="CHEBI:83088"/>
    </cofactor>
</comment>
<dbReference type="AlphaFoldDB" id="A0A5D0WL14"/>
<evidence type="ECO:0000256" key="2">
    <source>
        <dbReference type="ARBA" id="ARBA00007317"/>
    </source>
</evidence>
<dbReference type="Pfam" id="PF00198">
    <property type="entry name" value="2-oxoacid_dh"/>
    <property type="match status" value="1"/>
</dbReference>
<keyword evidence="4" id="KW-0012">Acyltransferase</keyword>
<dbReference type="PROSITE" id="PS51826">
    <property type="entry name" value="PSBD"/>
    <property type="match status" value="1"/>
</dbReference>
<keyword evidence="5" id="KW-0175">Coiled coil</keyword>
<dbReference type="Proteomes" id="UP000322619">
    <property type="component" value="Unassembled WGS sequence"/>
</dbReference>
<dbReference type="InterPro" id="IPR004167">
    <property type="entry name" value="PSBD"/>
</dbReference>
<feature type="coiled-coil region" evidence="5">
    <location>
        <begin position="73"/>
        <end position="100"/>
    </location>
</feature>
<evidence type="ECO:0000313" key="8">
    <source>
        <dbReference type="EMBL" id="TYC84368.1"/>
    </source>
</evidence>
<dbReference type="Gene3D" id="3.30.559.10">
    <property type="entry name" value="Chloramphenicol acetyltransferase-like domain"/>
    <property type="match status" value="1"/>
</dbReference>
<dbReference type="GO" id="GO:0031405">
    <property type="term" value="F:lipoic acid binding"/>
    <property type="evidence" value="ECO:0007669"/>
    <property type="project" value="TreeGrafter"/>
</dbReference>
<feature type="region of interest" description="Disordered" evidence="6">
    <location>
        <begin position="298"/>
        <end position="325"/>
    </location>
</feature>
<dbReference type="InterPro" id="IPR036625">
    <property type="entry name" value="E3-bd_dom_sf"/>
</dbReference>
<evidence type="ECO:0000256" key="1">
    <source>
        <dbReference type="ARBA" id="ARBA00001938"/>
    </source>
</evidence>
<dbReference type="GO" id="GO:0016407">
    <property type="term" value="F:acetyltransferase activity"/>
    <property type="evidence" value="ECO:0007669"/>
    <property type="project" value="TreeGrafter"/>
</dbReference>
<evidence type="ECO:0000313" key="9">
    <source>
        <dbReference type="Proteomes" id="UP000322619"/>
    </source>
</evidence>
<organism evidence="8 9">
    <name type="scientific">Acetobacterium wieringae</name>
    <dbReference type="NCBI Taxonomy" id="52694"/>
    <lineage>
        <taxon>Bacteria</taxon>
        <taxon>Bacillati</taxon>
        <taxon>Bacillota</taxon>
        <taxon>Clostridia</taxon>
        <taxon>Eubacteriales</taxon>
        <taxon>Eubacteriaceae</taxon>
        <taxon>Acetobacterium</taxon>
    </lineage>
</organism>
<evidence type="ECO:0000256" key="5">
    <source>
        <dbReference type="SAM" id="Coils"/>
    </source>
</evidence>
<reference evidence="8 9" key="1">
    <citation type="submission" date="2019-08" db="EMBL/GenBank/DDBJ databases">
        <title>Isolation and enrichment of carboxydotrophic bacteria from anaerobic sludge for the production of bio-based chemicals from syngas.</title>
        <authorList>
            <person name="Antares A.L."/>
            <person name="Moreira J."/>
            <person name="Diender M."/>
            <person name="Parshina S.N."/>
            <person name="Stams A.J.M."/>
            <person name="Alves M."/>
            <person name="Alves J.I."/>
            <person name="Sousa D.Z."/>
        </authorList>
    </citation>
    <scope>NUCLEOTIDE SEQUENCE [LARGE SCALE GENOMIC DNA]</scope>
    <source>
        <strain evidence="8 9">JM</strain>
    </source>
</reference>